<evidence type="ECO:0000256" key="1">
    <source>
        <dbReference type="ARBA" id="ARBA00001947"/>
    </source>
</evidence>
<keyword evidence="2" id="KW-0479">Metal-binding</keyword>
<evidence type="ECO:0000313" key="6">
    <source>
        <dbReference type="EMBL" id="MBM6912214.1"/>
    </source>
</evidence>
<evidence type="ECO:0000256" key="3">
    <source>
        <dbReference type="ARBA" id="ARBA00022801"/>
    </source>
</evidence>
<feature type="domain" description="Metallo-beta-lactamase" evidence="5">
    <location>
        <begin position="12"/>
        <end position="189"/>
    </location>
</feature>
<accession>A0ABS2GGE7</accession>
<dbReference type="InterPro" id="IPR001279">
    <property type="entry name" value="Metallo-B-lactamas"/>
</dbReference>
<dbReference type="EMBL" id="JACJLA010000003">
    <property type="protein sequence ID" value="MBM6912214.1"/>
    <property type="molecule type" value="Genomic_DNA"/>
</dbReference>
<dbReference type="Pfam" id="PF00753">
    <property type="entry name" value="Lactamase_B"/>
    <property type="match status" value="1"/>
</dbReference>
<comment type="caution">
    <text evidence="6">The sequence shown here is derived from an EMBL/GenBank/DDBJ whole genome shotgun (WGS) entry which is preliminary data.</text>
</comment>
<keyword evidence="4" id="KW-0862">Zinc</keyword>
<dbReference type="InterPro" id="IPR051453">
    <property type="entry name" value="MBL_Glyoxalase_II"/>
</dbReference>
<dbReference type="Gene3D" id="3.60.15.10">
    <property type="entry name" value="Ribonuclease Z/Hydroxyacylglutathione hydrolase-like"/>
    <property type="match status" value="1"/>
</dbReference>
<evidence type="ECO:0000256" key="4">
    <source>
        <dbReference type="ARBA" id="ARBA00022833"/>
    </source>
</evidence>
<comment type="cofactor">
    <cofactor evidence="1">
        <name>Zn(2+)</name>
        <dbReference type="ChEBI" id="CHEBI:29105"/>
    </cofactor>
</comment>
<dbReference type="SMART" id="SM00849">
    <property type="entry name" value="Lactamase_B"/>
    <property type="match status" value="1"/>
</dbReference>
<dbReference type="PANTHER" id="PTHR46233">
    <property type="entry name" value="HYDROXYACYLGLUTATHIONE HYDROLASE GLOC"/>
    <property type="match status" value="1"/>
</dbReference>
<keyword evidence="3" id="KW-0378">Hydrolase</keyword>
<gene>
    <name evidence="6" type="ORF">H6A01_02555</name>
</gene>
<name>A0ABS2GGE7_9FIRM</name>
<dbReference type="PANTHER" id="PTHR46233:SF3">
    <property type="entry name" value="HYDROXYACYLGLUTATHIONE HYDROLASE GLOC"/>
    <property type="match status" value="1"/>
</dbReference>
<evidence type="ECO:0000259" key="5">
    <source>
        <dbReference type="SMART" id="SM00849"/>
    </source>
</evidence>
<dbReference type="SUPFAM" id="SSF56281">
    <property type="entry name" value="Metallo-hydrolase/oxidoreductase"/>
    <property type="match status" value="1"/>
</dbReference>
<dbReference type="Proteomes" id="UP000707138">
    <property type="component" value="Unassembled WGS sequence"/>
</dbReference>
<evidence type="ECO:0000256" key="2">
    <source>
        <dbReference type="ARBA" id="ARBA00022723"/>
    </source>
</evidence>
<protein>
    <submittedName>
        <fullName evidence="6">MBL fold metallo-hydrolase</fullName>
    </submittedName>
</protein>
<evidence type="ECO:0000313" key="7">
    <source>
        <dbReference type="Proteomes" id="UP000707138"/>
    </source>
</evidence>
<dbReference type="InterPro" id="IPR036866">
    <property type="entry name" value="RibonucZ/Hydroxyglut_hydro"/>
</dbReference>
<dbReference type="CDD" id="cd06262">
    <property type="entry name" value="metallo-hydrolase-like_MBL-fold"/>
    <property type="match status" value="1"/>
</dbReference>
<sequence>MKLYRMPLGMLGTNCYIVVDEQSNQCLVVDPGSDGEHVVEVLQEKNLNPLGVVLTHGHSDHIGGIQPIVDTYHCPIYVHKKDEPFLTDSRLNLSVYSGSTVEAHGEVRHVKESDILSCGSLSFRVIETPGHTPGGVCYYGEGILLAGDTLFRESVGRTDFPGGSFDDLAAAVSEKLFPLPEETVVYPGHGPETTIAHEKEYNPFVR</sequence>
<dbReference type="RefSeq" id="WP_205087447.1">
    <property type="nucleotide sequence ID" value="NZ_JACJLA010000003.1"/>
</dbReference>
<organism evidence="6 7">
    <name type="scientific">Veillonella magna</name>
    <dbReference type="NCBI Taxonomy" id="464322"/>
    <lineage>
        <taxon>Bacteria</taxon>
        <taxon>Bacillati</taxon>
        <taxon>Bacillota</taxon>
        <taxon>Negativicutes</taxon>
        <taxon>Veillonellales</taxon>
        <taxon>Veillonellaceae</taxon>
        <taxon>Veillonella</taxon>
    </lineage>
</organism>
<keyword evidence="7" id="KW-1185">Reference proteome</keyword>
<proteinExistence type="predicted"/>
<reference evidence="6 7" key="1">
    <citation type="journal article" date="2021" name="Sci. Rep.">
        <title>The distribution of antibiotic resistance genes in chicken gut microbiota commensals.</title>
        <authorList>
            <person name="Juricova H."/>
            <person name="Matiasovicova J."/>
            <person name="Kubasova T."/>
            <person name="Cejkova D."/>
            <person name="Rychlik I."/>
        </authorList>
    </citation>
    <scope>NUCLEOTIDE SEQUENCE [LARGE SCALE GENOMIC DNA]</scope>
    <source>
        <strain evidence="6 7">An537</strain>
    </source>
</reference>